<feature type="domain" description="HTH hxlR-type" evidence="4">
    <location>
        <begin position="34"/>
        <end position="143"/>
    </location>
</feature>
<evidence type="ECO:0000313" key="6">
    <source>
        <dbReference type="Proteomes" id="UP000198850"/>
    </source>
</evidence>
<reference evidence="5 6" key="1">
    <citation type="submission" date="2016-10" db="EMBL/GenBank/DDBJ databases">
        <authorList>
            <person name="de Groot N.N."/>
        </authorList>
    </citation>
    <scope>NUCLEOTIDE SEQUENCE [LARGE SCALE GENOMIC DNA]</scope>
    <source>
        <strain evidence="5 6">DSM 19033</strain>
    </source>
</reference>
<dbReference type="SUPFAM" id="SSF46785">
    <property type="entry name" value="Winged helix' DNA-binding domain"/>
    <property type="match status" value="1"/>
</dbReference>
<proteinExistence type="predicted"/>
<dbReference type="PANTHER" id="PTHR33204">
    <property type="entry name" value="TRANSCRIPTIONAL REGULATOR, MARR FAMILY"/>
    <property type="match status" value="1"/>
</dbReference>
<evidence type="ECO:0000256" key="1">
    <source>
        <dbReference type="ARBA" id="ARBA00023015"/>
    </source>
</evidence>
<dbReference type="AlphaFoldDB" id="A0A1H3W2P2"/>
<sequence length="145" mass="16602">MLFVKYLTKLSGFTLLLLFVTLRKVTIFMELQKCEADLYDQNMLALKDAIELLSGKWKFCILLNLYNFGTMRFKDLIETAGGITPKVLSKELQELEENLLITRTVNNTKPVTVSYAITSHAVETQPVINSLIEFGLKHRMKIKAK</sequence>
<name>A0A1H3W2P2_9SPHI</name>
<dbReference type="GO" id="GO:0003677">
    <property type="term" value="F:DNA binding"/>
    <property type="evidence" value="ECO:0007669"/>
    <property type="project" value="UniProtKB-KW"/>
</dbReference>
<keyword evidence="1" id="KW-0805">Transcription regulation</keyword>
<protein>
    <submittedName>
        <fullName evidence="5">Transcriptional regulator, HxlR family</fullName>
    </submittedName>
</protein>
<dbReference type="InterPro" id="IPR036388">
    <property type="entry name" value="WH-like_DNA-bd_sf"/>
</dbReference>
<keyword evidence="2" id="KW-0238">DNA-binding</keyword>
<dbReference type="STRING" id="425514.SAMN05443550_10173"/>
<evidence type="ECO:0000256" key="2">
    <source>
        <dbReference type="ARBA" id="ARBA00023125"/>
    </source>
</evidence>
<dbReference type="InterPro" id="IPR002577">
    <property type="entry name" value="HTH_HxlR"/>
</dbReference>
<evidence type="ECO:0000259" key="4">
    <source>
        <dbReference type="PROSITE" id="PS51118"/>
    </source>
</evidence>
<dbReference type="Pfam" id="PF01638">
    <property type="entry name" value="HxlR"/>
    <property type="match status" value="1"/>
</dbReference>
<dbReference type="Proteomes" id="UP000198850">
    <property type="component" value="Unassembled WGS sequence"/>
</dbReference>
<keyword evidence="3" id="KW-0804">Transcription</keyword>
<dbReference type="EMBL" id="FNRA01000001">
    <property type="protein sequence ID" value="SDZ81377.1"/>
    <property type="molecule type" value="Genomic_DNA"/>
</dbReference>
<dbReference type="InterPro" id="IPR036390">
    <property type="entry name" value="WH_DNA-bd_sf"/>
</dbReference>
<dbReference type="Gene3D" id="1.10.10.10">
    <property type="entry name" value="Winged helix-like DNA-binding domain superfamily/Winged helix DNA-binding domain"/>
    <property type="match status" value="1"/>
</dbReference>
<gene>
    <name evidence="5" type="ORF">SAMN05443550_10173</name>
</gene>
<keyword evidence="6" id="KW-1185">Reference proteome</keyword>
<evidence type="ECO:0000256" key="3">
    <source>
        <dbReference type="ARBA" id="ARBA00023163"/>
    </source>
</evidence>
<organism evidence="5 6">
    <name type="scientific">Pedobacter hartonius</name>
    <dbReference type="NCBI Taxonomy" id="425514"/>
    <lineage>
        <taxon>Bacteria</taxon>
        <taxon>Pseudomonadati</taxon>
        <taxon>Bacteroidota</taxon>
        <taxon>Sphingobacteriia</taxon>
        <taxon>Sphingobacteriales</taxon>
        <taxon>Sphingobacteriaceae</taxon>
        <taxon>Pedobacter</taxon>
    </lineage>
</organism>
<evidence type="ECO:0000313" key="5">
    <source>
        <dbReference type="EMBL" id="SDZ81377.1"/>
    </source>
</evidence>
<accession>A0A1H3W2P2</accession>
<dbReference type="PROSITE" id="PS51118">
    <property type="entry name" value="HTH_HXLR"/>
    <property type="match status" value="1"/>
</dbReference>